<dbReference type="InterPro" id="IPR050483">
    <property type="entry name" value="CoA-transferase_III_domain"/>
</dbReference>
<gene>
    <name evidence="2" type="ORF">METZ01_LOCUS106522</name>
</gene>
<dbReference type="InterPro" id="IPR044855">
    <property type="entry name" value="CoA-Trfase_III_dom3_sf"/>
</dbReference>
<protein>
    <recommendedName>
        <fullName evidence="3">Formyl-CoA transferase</fullName>
    </recommendedName>
</protein>
<name>A0A381WNA4_9ZZZZ</name>
<dbReference type="Pfam" id="PF02515">
    <property type="entry name" value="CoA_transf_3"/>
    <property type="match status" value="1"/>
</dbReference>
<evidence type="ECO:0008006" key="3">
    <source>
        <dbReference type="Google" id="ProtNLM"/>
    </source>
</evidence>
<dbReference type="Gene3D" id="3.30.1540.10">
    <property type="entry name" value="formyl-coa transferase, domain 3"/>
    <property type="match status" value="1"/>
</dbReference>
<dbReference type="PANTHER" id="PTHR48207:SF4">
    <property type="entry name" value="BLL6097 PROTEIN"/>
    <property type="match status" value="1"/>
</dbReference>
<evidence type="ECO:0000313" key="2">
    <source>
        <dbReference type="EMBL" id="SVA53668.1"/>
    </source>
</evidence>
<sequence>MATGVLDGIRVLDFGRYIAGPFCAALLADLGADVIRVEKVRGSEDRFVVPLNAAGDGAMFVQVNRNKRGLTLNPMKPAGREVVRRLTATADVVVANLPDAALEAMGLDYRALASVKPDVILTTVSAFGAGGPYSEKIGFDGIGQAMSGSMYLSGQPGQPTKSYVPWVDYTTALSATVGTMAALMARQQTGRGQHVTGSLLVSALTIANAPLIEQAVNAPDRVATVNRSQVSAPSDTHRTRDGWILVQTIGQPLFERWASLMGESHWLDDPRFSDDLSRGNHGEVISRRMSAWCAERTTVEALAQLEEARIPAGPVLSPQAALDDPHVRAIGVLKTLGFPGTSVDPPVADTPFSLSDAEPTIRTRAPQLGEHSEQILAELGYNADEIAALRAGGVV</sequence>
<reference evidence="2" key="1">
    <citation type="submission" date="2018-05" db="EMBL/GenBank/DDBJ databases">
        <authorList>
            <person name="Lanie J.A."/>
            <person name="Ng W.-L."/>
            <person name="Kazmierczak K.M."/>
            <person name="Andrzejewski T.M."/>
            <person name="Davidsen T.M."/>
            <person name="Wayne K.J."/>
            <person name="Tettelin H."/>
            <person name="Glass J.I."/>
            <person name="Rusch D."/>
            <person name="Podicherti R."/>
            <person name="Tsui H.-C.T."/>
            <person name="Winkler M.E."/>
        </authorList>
    </citation>
    <scope>NUCLEOTIDE SEQUENCE</scope>
</reference>
<dbReference type="SUPFAM" id="SSF89796">
    <property type="entry name" value="CoA-transferase family III (CaiB/BaiF)"/>
    <property type="match status" value="1"/>
</dbReference>
<dbReference type="InterPro" id="IPR023606">
    <property type="entry name" value="CoA-Trfase_III_dom_1_sf"/>
</dbReference>
<dbReference type="GO" id="GO:0008410">
    <property type="term" value="F:CoA-transferase activity"/>
    <property type="evidence" value="ECO:0007669"/>
    <property type="project" value="TreeGrafter"/>
</dbReference>
<dbReference type="PANTHER" id="PTHR48207">
    <property type="entry name" value="SUCCINATE--HYDROXYMETHYLGLUTARATE COA-TRANSFERASE"/>
    <property type="match status" value="1"/>
</dbReference>
<evidence type="ECO:0000256" key="1">
    <source>
        <dbReference type="ARBA" id="ARBA00022679"/>
    </source>
</evidence>
<keyword evidence="1" id="KW-0808">Transferase</keyword>
<dbReference type="AlphaFoldDB" id="A0A381WNA4"/>
<dbReference type="Gene3D" id="3.40.50.10540">
    <property type="entry name" value="Crotonobetainyl-coa:carnitine coa-transferase, domain 1"/>
    <property type="match status" value="1"/>
</dbReference>
<dbReference type="EMBL" id="UINC01012268">
    <property type="protein sequence ID" value="SVA53668.1"/>
    <property type="molecule type" value="Genomic_DNA"/>
</dbReference>
<organism evidence="2">
    <name type="scientific">marine metagenome</name>
    <dbReference type="NCBI Taxonomy" id="408172"/>
    <lineage>
        <taxon>unclassified sequences</taxon>
        <taxon>metagenomes</taxon>
        <taxon>ecological metagenomes</taxon>
    </lineage>
</organism>
<proteinExistence type="predicted"/>
<accession>A0A381WNA4</accession>
<dbReference type="InterPro" id="IPR003673">
    <property type="entry name" value="CoA-Trfase_fam_III"/>
</dbReference>